<dbReference type="EMBL" id="QHLY01000012">
    <property type="protein sequence ID" value="PXA68294.1"/>
    <property type="molecule type" value="Genomic_DNA"/>
</dbReference>
<keyword evidence="2" id="KW-1185">Reference proteome</keyword>
<dbReference type="AlphaFoldDB" id="A0A317ZUD1"/>
<name>A0A317ZUD1_9MICO</name>
<gene>
    <name evidence="1" type="ORF">CTB96_16885</name>
</gene>
<reference evidence="1 2" key="1">
    <citation type="submission" date="2018-05" db="EMBL/GenBank/DDBJ databases">
        <title>Genetic diversity of glacier-inhabiting Cryobacterium bacteria in China and description of Cryobacterium mengkeensis sp. nov. and Arthrobacter glacialis sp. nov.</title>
        <authorList>
            <person name="Liu Q."/>
            <person name="Xin Y.-H."/>
        </authorList>
    </citation>
    <scope>NUCLEOTIDE SEQUENCE [LARGE SCALE GENOMIC DNA]</scope>
    <source>
        <strain evidence="1 2">SK-1</strain>
    </source>
</reference>
<dbReference type="Proteomes" id="UP000246722">
    <property type="component" value="Unassembled WGS sequence"/>
</dbReference>
<sequence length="89" mass="10099">MEMLNKPSSDKAKLTSHFMRLDLYRQLVDFGLKHDSFDLNTEYEEGSLGAVVAGPLRLFNADTATLRARYRDDPQRLEAELQARVGGLQ</sequence>
<protein>
    <submittedName>
        <fullName evidence="1">Uncharacterized protein</fullName>
    </submittedName>
</protein>
<proteinExistence type="predicted"/>
<comment type="caution">
    <text evidence="1">The sequence shown here is derived from an EMBL/GenBank/DDBJ whole genome shotgun (WGS) entry which is preliminary data.</text>
</comment>
<accession>A0A317ZUD1</accession>
<evidence type="ECO:0000313" key="2">
    <source>
        <dbReference type="Proteomes" id="UP000246722"/>
    </source>
</evidence>
<evidence type="ECO:0000313" key="1">
    <source>
        <dbReference type="EMBL" id="PXA68294.1"/>
    </source>
</evidence>
<organism evidence="1 2">
    <name type="scientific">Cryobacterium arcticum</name>
    <dbReference type="NCBI Taxonomy" id="670052"/>
    <lineage>
        <taxon>Bacteria</taxon>
        <taxon>Bacillati</taxon>
        <taxon>Actinomycetota</taxon>
        <taxon>Actinomycetes</taxon>
        <taxon>Micrococcales</taxon>
        <taxon>Microbacteriaceae</taxon>
        <taxon>Cryobacterium</taxon>
    </lineage>
</organism>